<feature type="region of interest" description="Disordered" evidence="2">
    <location>
        <begin position="2229"/>
        <end position="2334"/>
    </location>
</feature>
<feature type="compositionally biased region" description="Basic and acidic residues" evidence="2">
    <location>
        <begin position="2248"/>
        <end position="2263"/>
    </location>
</feature>
<feature type="region of interest" description="Disordered" evidence="2">
    <location>
        <begin position="581"/>
        <end position="610"/>
    </location>
</feature>
<feature type="region of interest" description="Disordered" evidence="2">
    <location>
        <begin position="261"/>
        <end position="416"/>
    </location>
</feature>
<feature type="compositionally biased region" description="Polar residues" evidence="2">
    <location>
        <begin position="937"/>
        <end position="948"/>
    </location>
</feature>
<feature type="compositionally biased region" description="Polar residues" evidence="2">
    <location>
        <begin position="349"/>
        <end position="359"/>
    </location>
</feature>
<feature type="region of interest" description="Disordered" evidence="2">
    <location>
        <begin position="1902"/>
        <end position="1922"/>
    </location>
</feature>
<dbReference type="Proteomes" id="UP000820818">
    <property type="component" value="Linkage Group LG6"/>
</dbReference>
<feature type="compositionally biased region" description="Basic and acidic residues" evidence="2">
    <location>
        <begin position="1088"/>
        <end position="1098"/>
    </location>
</feature>
<comment type="caution">
    <text evidence="3">The sequence shown here is derived from an EMBL/GenBank/DDBJ whole genome shotgun (WGS) entry which is preliminary data.</text>
</comment>
<proteinExistence type="predicted"/>
<feature type="compositionally biased region" description="Basic and acidic residues" evidence="2">
    <location>
        <begin position="740"/>
        <end position="753"/>
    </location>
</feature>
<evidence type="ECO:0000313" key="4">
    <source>
        <dbReference type="Proteomes" id="UP000820818"/>
    </source>
</evidence>
<feature type="region of interest" description="Disordered" evidence="2">
    <location>
        <begin position="2162"/>
        <end position="2209"/>
    </location>
</feature>
<feature type="region of interest" description="Disordered" evidence="2">
    <location>
        <begin position="1239"/>
        <end position="1268"/>
    </location>
</feature>
<protein>
    <submittedName>
        <fullName evidence="3">Uncharacterized protein</fullName>
    </submittedName>
</protein>
<evidence type="ECO:0000256" key="1">
    <source>
        <dbReference type="SAM" id="Coils"/>
    </source>
</evidence>
<feature type="compositionally biased region" description="Polar residues" evidence="2">
    <location>
        <begin position="1282"/>
        <end position="1291"/>
    </location>
</feature>
<feature type="compositionally biased region" description="Polar residues" evidence="2">
    <location>
        <begin position="303"/>
        <end position="312"/>
    </location>
</feature>
<evidence type="ECO:0000256" key="2">
    <source>
        <dbReference type="SAM" id="MobiDB-lite"/>
    </source>
</evidence>
<organism evidence="3 4">
    <name type="scientific">Daphnia sinensis</name>
    <dbReference type="NCBI Taxonomy" id="1820382"/>
    <lineage>
        <taxon>Eukaryota</taxon>
        <taxon>Metazoa</taxon>
        <taxon>Ecdysozoa</taxon>
        <taxon>Arthropoda</taxon>
        <taxon>Crustacea</taxon>
        <taxon>Branchiopoda</taxon>
        <taxon>Diplostraca</taxon>
        <taxon>Cladocera</taxon>
        <taxon>Anomopoda</taxon>
        <taxon>Daphniidae</taxon>
        <taxon>Daphnia</taxon>
        <taxon>Daphnia similis group</taxon>
    </lineage>
</organism>
<name>A0AAD5PRW0_9CRUS</name>
<feature type="region of interest" description="Disordered" evidence="2">
    <location>
        <begin position="1431"/>
        <end position="1459"/>
    </location>
</feature>
<reference evidence="3 4" key="1">
    <citation type="submission" date="2022-05" db="EMBL/GenBank/DDBJ databases">
        <title>A multi-omics perspective on studying reproductive biology in Daphnia sinensis.</title>
        <authorList>
            <person name="Jia J."/>
        </authorList>
    </citation>
    <scope>NUCLEOTIDE SEQUENCE [LARGE SCALE GENOMIC DNA]</scope>
    <source>
        <strain evidence="3 4">WSL</strain>
    </source>
</reference>
<feature type="region of interest" description="Disordered" evidence="2">
    <location>
        <begin position="1596"/>
        <end position="1631"/>
    </location>
</feature>
<feature type="region of interest" description="Disordered" evidence="2">
    <location>
        <begin position="1517"/>
        <end position="1537"/>
    </location>
</feature>
<feature type="compositionally biased region" description="Basic and acidic residues" evidence="2">
    <location>
        <begin position="892"/>
        <end position="911"/>
    </location>
</feature>
<keyword evidence="4" id="KW-1185">Reference proteome</keyword>
<feature type="compositionally biased region" description="Basic and acidic residues" evidence="2">
    <location>
        <begin position="1294"/>
        <end position="1307"/>
    </location>
</feature>
<evidence type="ECO:0000313" key="3">
    <source>
        <dbReference type="EMBL" id="KAI9557611.1"/>
    </source>
</evidence>
<feature type="region of interest" description="Disordered" evidence="2">
    <location>
        <begin position="2093"/>
        <end position="2128"/>
    </location>
</feature>
<feature type="compositionally biased region" description="Basic and acidic residues" evidence="2">
    <location>
        <begin position="583"/>
        <end position="592"/>
    </location>
</feature>
<feature type="compositionally biased region" description="Low complexity" evidence="2">
    <location>
        <begin position="283"/>
        <end position="292"/>
    </location>
</feature>
<feature type="compositionally biased region" description="Polar residues" evidence="2">
    <location>
        <begin position="265"/>
        <end position="280"/>
    </location>
</feature>
<feature type="region of interest" description="Disordered" evidence="2">
    <location>
        <begin position="1029"/>
        <end position="1105"/>
    </location>
</feature>
<gene>
    <name evidence="3" type="ORF">GHT06_017439</name>
</gene>
<feature type="compositionally biased region" description="Polar residues" evidence="2">
    <location>
        <begin position="598"/>
        <end position="610"/>
    </location>
</feature>
<feature type="coiled-coil region" evidence="1">
    <location>
        <begin position="161"/>
        <end position="195"/>
    </location>
</feature>
<feature type="compositionally biased region" description="Basic residues" evidence="2">
    <location>
        <begin position="373"/>
        <end position="383"/>
    </location>
</feature>
<feature type="region of interest" description="Disordered" evidence="2">
    <location>
        <begin position="1935"/>
        <end position="1956"/>
    </location>
</feature>
<feature type="compositionally biased region" description="Basic and acidic residues" evidence="2">
    <location>
        <begin position="2272"/>
        <end position="2325"/>
    </location>
</feature>
<feature type="compositionally biased region" description="Polar residues" evidence="2">
    <location>
        <begin position="1056"/>
        <end position="1072"/>
    </location>
</feature>
<feature type="compositionally biased region" description="Low complexity" evidence="2">
    <location>
        <begin position="2094"/>
        <end position="2103"/>
    </location>
</feature>
<feature type="compositionally biased region" description="Low complexity" evidence="2">
    <location>
        <begin position="322"/>
        <end position="335"/>
    </location>
</feature>
<dbReference type="EMBL" id="WJBH02000006">
    <property type="protein sequence ID" value="KAI9557611.1"/>
    <property type="molecule type" value="Genomic_DNA"/>
</dbReference>
<keyword evidence="1" id="KW-0175">Coiled coil</keyword>
<feature type="region of interest" description="Disordered" evidence="2">
    <location>
        <begin position="892"/>
        <end position="956"/>
    </location>
</feature>
<feature type="compositionally biased region" description="Polar residues" evidence="2">
    <location>
        <begin position="1431"/>
        <end position="1449"/>
    </location>
</feature>
<feature type="compositionally biased region" description="Polar residues" evidence="2">
    <location>
        <begin position="2115"/>
        <end position="2126"/>
    </location>
</feature>
<feature type="compositionally biased region" description="Basic and acidic residues" evidence="2">
    <location>
        <begin position="1611"/>
        <end position="1623"/>
    </location>
</feature>
<feature type="compositionally biased region" description="Polar residues" evidence="2">
    <location>
        <begin position="2229"/>
        <end position="2244"/>
    </location>
</feature>
<accession>A0AAD5PRW0</accession>
<feature type="region of interest" description="Disordered" evidence="2">
    <location>
        <begin position="1282"/>
        <end position="1310"/>
    </location>
</feature>
<feature type="region of interest" description="Disordered" evidence="2">
    <location>
        <begin position="728"/>
        <end position="764"/>
    </location>
</feature>
<sequence>MTMDHEVVEEGCKNCSALRNEIEKRKIQMENSNAQQLAGFLTLKQKIIGTDKLIREYQASKVERDILTRKNEEFVHLIDQLHRDLSIRNQEYSQLCANSELLKKANSEYEIKIKQLCDEAQKWKFQAEAGQNFTSQLVEKVKILEKYEEEAKHSATVSRDREKIESKLQVLKGQLKDARETATKSKKELTKMQKDYAQLMKHSKQWGSLAESQGKLNATQKRFFLKLCNKEDKESIEDLDPDTREASEIDEQSKLLEHLLDDGNGSESMTTPMNTLQNDMVMSGGNLSSPSKGKGKSPDNSLFIRQTEQTPIKAQRRRRQDSGTSSKKSSPNKTSPETRMTRARTRTASQNSISLSSDADNALESEKENGKRTGPRTRSRSVKKTQLPGPKSPKFFDTPDPKSITQPNLPESVDDMPCRSLVSMETVLMAEPTVVQGHFRNKDLRGSLSSSESEAELTDPLNLFENNRTFAKVTTSSTTESIVGVKPLTNLFEPDVSDDTSKERNRKTARHMDQYVAKDQSKFQTPANPSALFDFDFDSSSDSDPDMIPVPTCKSPTVIDNGDRNVLLNTISSSTTASLDIADSDHGEKSVVRELPSSPATGSEKCNTSDASRSIFAIENNLDINSPTQDSNAIQSLEEKMSEYPQLEVAVPVSISLDEERNIVRPEKSDIQDLTSNHCTIASTDVSGKPCEKAIVVESNRDQNLLIASEKNLEESAAMKMGISSKELDDANSVLPSDTTKNDEKLPARKPQEHLASGTEKPDINNVSSSIFALDMDLDANSPQPDPVLTNPISNEETKSELSNAEIILQTASTVSDEEPVTVVQESVQDSNTHVCGSVPAVEANQELRNELMEVETNVESELRSADGENLGESSGEKIDVLFKNHETEIFEQVGEAKESENKAVTKKSQEESESETGESNITNVPRNIFGLDGNLDVSSSEPSSDVAQSIDEAKSELSCTEILQPSAVTLDEEPSTVREIVNIQDSLTNVEANQDFPSEGQEMEAERGSELLVVTEEISEEQGCMEVGSLSKRYEEPKSPQVIESTYREEKSITRKSPQVPTSDTADSDSIFTLDIDVDISSSNPDSDVKKPNEETQSKSLNVEVAAQAPVPLDEEPSTAARGSVTVQDSKSQCIEESKSELLNMEAVLVAPTSLDAVHSNSVLESVTHQDANIDRSCTADSSVGADKELHNEVPAKGIDEESIILPVCSEGNLEESLNAKMDIIAVMHKEQIAEQIDGLTESKSDPVTVESPKSPASGTDEPDTNVHNNIFVLHADLAISSSESESDATNPPEEKRSSHSNKEVIHQPPFCVEQTPSTDIAKTVDIQVTDSHHSCSTVSNVEAKKNVTSQLEKMEGLTERSANIRTIFEESPFMKIDIPSENIFTSTEAVEKPITKTLQQDTSSGTGESEISNARCSISAFDVDIDVSSSETKSKSANAEDSIQVPSSIDEEPSTTVPEKKIIEKSILLDCGAISIIGEDQGQNTELSLAEDIREVNEEVFATVITQKTPVSCADVPTREKGTDGGFDNEAQATPNVINDPKLSAFHAIPAKQTTVSSSPLSNRMLPGEVLSSNRLALTEDNREAAPSLQLDRIKPTDIHSPGRFPVADMRDGNPAKKDSHLSPVPRQGSIQESLLPPRISNDVLESATVPQNPQILKAVRTSAFKVPRIPDTPIKAPDVFPANVTETCPRSRGPTQAVKRTAVDDEVAVILKQIRTDIIDIPATVSPLPKSPEPQPAVKIEEPKSRFPILPRCAFNWTRKKLPLGDQLTERFGSYLHPGVKARVRFRRVSRRLLDIRSPDILCNYFQGVTNFAEAERRPKPIVKLVQISENVTDLIGYENDATEQTQKSVLSSHDPNNLPEKRLPASFLTMEVEKVTQPNPTSSAKMKRNVQALVRRPKTTTPALFGSSSSESESDSDVVPRAIEEQLLKSSTVRNLNETETRMVPSKKNKQTLSAVTTSRAQAMAQLVEPIVPLGRGNRPALPPIKPSEGQREADSMFSQNRLALGLGRGAKTSQHTIAPCSDALLSATIKSKTVTRVVAPSKPIFKGPHVPSEPVLPNPILPDISPVQEENPARKRVSHAFKRGVESDPVVSTVSPSPKRGRIVNEGIPTVSSQATQSKAPTETRFAEVSVSARTGQNSKNTLTIKPQEMVKLGLRTPTSSGKEKSQQGVVQRKHLERIKETVTEEANSETNTDSENEVPMEVNSSISEKSIVPENAKNGHQLLENSGVMNVDGRSTSFEAEESPRSPDKDEGSRPPEVEDMPDAEESPRSPEIEERHQLPDEEESPRSPDVEESPRSPDGEVSQKTRDVEDSSKSREDQPLQSFDTNGRLESIVEIPLASSSQLEEHQPTAFELVLKELLEESPHVNQKAGKLKKDINLCVNRVFKNPDVTEESWNSLIERAMRFDSKSHPFIFIRKLVATVIKGWDSPMDLSKTPPAPPMAAVHQRCVMILKELDEANSKLTAEPSDNLHVYSNLFLSECSAVMFQQDSSLTLEEMCSLARAYTAVCRSRSTLARARTFLFDCVYFLPPRSYALTYTVLSVWADVLRHISFPLGPSCIDQAIAYLLLYNCKVKAVPGIAGKVLQARSFLQNTYGYKNVTSRTIDDLTSYLMTRFKETNSADEASSLSWSFALLTRWEGIDFAIQVIEKQLWPFLQRWSSGEGTNIGAAAVIVAIGMLGKTVPSSKRAGVQKILNAMKILLQSNDVIPSIHEAAIEAVVLLGEEEDPKSVIEVVKTWKLVNTNLSYHLRQVLKAFLRRHSSLCVP</sequence>